<keyword evidence="1" id="KW-1133">Transmembrane helix</keyword>
<feature type="transmembrane region" description="Helical" evidence="1">
    <location>
        <begin position="66"/>
        <end position="83"/>
    </location>
</feature>
<proteinExistence type="predicted"/>
<accession>A0A9D1IJM1</accession>
<feature type="transmembrane region" description="Helical" evidence="1">
    <location>
        <begin position="89"/>
        <end position="109"/>
    </location>
</feature>
<dbReference type="Pfam" id="PF03729">
    <property type="entry name" value="DUF308"/>
    <property type="match status" value="1"/>
</dbReference>
<keyword evidence="1" id="KW-0472">Membrane</keyword>
<comment type="caution">
    <text evidence="2">The sequence shown here is derived from an EMBL/GenBank/DDBJ whole genome shotgun (WGS) entry which is preliminary data.</text>
</comment>
<dbReference type="Proteomes" id="UP000824076">
    <property type="component" value="Unassembled WGS sequence"/>
</dbReference>
<feature type="transmembrane region" description="Helical" evidence="1">
    <location>
        <begin position="147"/>
        <end position="169"/>
    </location>
</feature>
<feature type="transmembrane region" description="Helical" evidence="1">
    <location>
        <begin position="7"/>
        <end position="27"/>
    </location>
</feature>
<evidence type="ECO:0000313" key="2">
    <source>
        <dbReference type="EMBL" id="HIU38507.1"/>
    </source>
</evidence>
<evidence type="ECO:0000313" key="3">
    <source>
        <dbReference type="Proteomes" id="UP000824076"/>
    </source>
</evidence>
<protein>
    <submittedName>
        <fullName evidence="2">DUF308 domain-containing protein</fullName>
    </submittedName>
</protein>
<sequence>MRAKFSLMLNVFVFIAGLLFVILYFNGKGVFELVSIILGIMFIMTSCLSLIAAFSKELVHKSKWSIVPIVGGMLLGIALVAANEFFARFLAFVFATLLVVGGLYKMWGLFVARKIIVYPKWFYVVPLLIMICGIVFFAIGIDSAQKILSLVVGIAFMAYAINSLCEYIVYKEALRKQAEVKRDSEAIAIREE</sequence>
<dbReference type="EMBL" id="DVMS01000067">
    <property type="protein sequence ID" value="HIU38507.1"/>
    <property type="molecule type" value="Genomic_DNA"/>
</dbReference>
<feature type="transmembrane region" description="Helical" evidence="1">
    <location>
        <begin position="33"/>
        <end position="54"/>
    </location>
</feature>
<evidence type="ECO:0000256" key="1">
    <source>
        <dbReference type="SAM" id="Phobius"/>
    </source>
</evidence>
<feature type="transmembrane region" description="Helical" evidence="1">
    <location>
        <begin position="121"/>
        <end position="141"/>
    </location>
</feature>
<gene>
    <name evidence="2" type="ORF">IAD18_02430</name>
</gene>
<dbReference type="AlphaFoldDB" id="A0A9D1IJM1"/>
<reference evidence="2" key="1">
    <citation type="submission" date="2020-10" db="EMBL/GenBank/DDBJ databases">
        <authorList>
            <person name="Gilroy R."/>
        </authorList>
    </citation>
    <scope>NUCLEOTIDE SEQUENCE</scope>
    <source>
        <strain evidence="2">17073</strain>
    </source>
</reference>
<organism evidence="2 3">
    <name type="scientific">Candidatus Limisoma intestinavium</name>
    <dbReference type="NCBI Taxonomy" id="2840856"/>
    <lineage>
        <taxon>Bacteria</taxon>
        <taxon>Pseudomonadati</taxon>
        <taxon>Bacteroidota</taxon>
        <taxon>Bacteroidia</taxon>
        <taxon>Bacteroidales</taxon>
        <taxon>Candidatus Limisoma</taxon>
    </lineage>
</organism>
<dbReference type="InterPro" id="IPR005325">
    <property type="entry name" value="DUF308_memb"/>
</dbReference>
<keyword evidence="1" id="KW-0812">Transmembrane</keyword>
<name>A0A9D1IJM1_9BACT</name>
<reference evidence="2" key="2">
    <citation type="journal article" date="2021" name="PeerJ">
        <title>Extensive microbial diversity within the chicken gut microbiome revealed by metagenomics and culture.</title>
        <authorList>
            <person name="Gilroy R."/>
            <person name="Ravi A."/>
            <person name="Getino M."/>
            <person name="Pursley I."/>
            <person name="Horton D.L."/>
            <person name="Alikhan N.F."/>
            <person name="Baker D."/>
            <person name="Gharbi K."/>
            <person name="Hall N."/>
            <person name="Watson M."/>
            <person name="Adriaenssens E.M."/>
            <person name="Foster-Nyarko E."/>
            <person name="Jarju S."/>
            <person name="Secka A."/>
            <person name="Antonio M."/>
            <person name="Oren A."/>
            <person name="Chaudhuri R.R."/>
            <person name="La Ragione R."/>
            <person name="Hildebrand F."/>
            <person name="Pallen M.J."/>
        </authorList>
    </citation>
    <scope>NUCLEOTIDE SEQUENCE</scope>
    <source>
        <strain evidence="2">17073</strain>
    </source>
</reference>